<accession>A0A917MGR8</accession>
<name>A0A917MGR8_9HYPH</name>
<proteinExistence type="predicted"/>
<reference evidence="1" key="2">
    <citation type="submission" date="2020-09" db="EMBL/GenBank/DDBJ databases">
        <authorList>
            <person name="Sun Q."/>
            <person name="Zhou Y."/>
        </authorList>
    </citation>
    <scope>NUCLEOTIDE SEQUENCE</scope>
    <source>
        <strain evidence="1">CGMCC 1.12214</strain>
    </source>
</reference>
<gene>
    <name evidence="1" type="ORF">GCM10007036_06940</name>
</gene>
<organism evidence="1 2">
    <name type="scientific">Alsobacter metallidurans</name>
    <dbReference type="NCBI Taxonomy" id="340221"/>
    <lineage>
        <taxon>Bacteria</taxon>
        <taxon>Pseudomonadati</taxon>
        <taxon>Pseudomonadota</taxon>
        <taxon>Alphaproteobacteria</taxon>
        <taxon>Hyphomicrobiales</taxon>
        <taxon>Alsobacteraceae</taxon>
        <taxon>Alsobacter</taxon>
    </lineage>
</organism>
<sequence length="87" mass="9709">MRELFVLGVVALGLGACASPPVISQPLISLDGEFRGPVVAQRGVPISVRYQGYCESRPHRWHHGWYRAYTPAPCETITRRATVRALY</sequence>
<dbReference type="EMBL" id="BMES01000001">
    <property type="protein sequence ID" value="GGH10420.1"/>
    <property type="molecule type" value="Genomic_DNA"/>
</dbReference>
<dbReference type="RefSeq" id="WP_188516323.1">
    <property type="nucleotide sequence ID" value="NZ_BMES01000001.1"/>
</dbReference>
<evidence type="ECO:0000313" key="2">
    <source>
        <dbReference type="Proteomes" id="UP000603912"/>
    </source>
</evidence>
<dbReference type="PROSITE" id="PS51257">
    <property type="entry name" value="PROKAR_LIPOPROTEIN"/>
    <property type="match status" value="1"/>
</dbReference>
<protein>
    <recommendedName>
        <fullName evidence="3">Lipoprotein</fullName>
    </recommendedName>
</protein>
<dbReference type="Proteomes" id="UP000603912">
    <property type="component" value="Unassembled WGS sequence"/>
</dbReference>
<comment type="caution">
    <text evidence="1">The sequence shown here is derived from an EMBL/GenBank/DDBJ whole genome shotgun (WGS) entry which is preliminary data.</text>
</comment>
<keyword evidence="2" id="KW-1185">Reference proteome</keyword>
<dbReference type="AlphaFoldDB" id="A0A917MGR8"/>
<evidence type="ECO:0000313" key="1">
    <source>
        <dbReference type="EMBL" id="GGH10420.1"/>
    </source>
</evidence>
<reference evidence="1" key="1">
    <citation type="journal article" date="2014" name="Int. J. Syst. Evol. Microbiol.">
        <title>Complete genome sequence of Corynebacterium casei LMG S-19264T (=DSM 44701T), isolated from a smear-ripened cheese.</title>
        <authorList>
            <consortium name="US DOE Joint Genome Institute (JGI-PGF)"/>
            <person name="Walter F."/>
            <person name="Albersmeier A."/>
            <person name="Kalinowski J."/>
            <person name="Ruckert C."/>
        </authorList>
    </citation>
    <scope>NUCLEOTIDE SEQUENCE</scope>
    <source>
        <strain evidence="1">CGMCC 1.12214</strain>
    </source>
</reference>
<evidence type="ECO:0008006" key="3">
    <source>
        <dbReference type="Google" id="ProtNLM"/>
    </source>
</evidence>